<dbReference type="Gene3D" id="3.30.420.150">
    <property type="entry name" value="Exopolyphosphatase. Domain 2"/>
    <property type="match status" value="1"/>
</dbReference>
<dbReference type="Proteomes" id="UP000244978">
    <property type="component" value="Unassembled WGS sequence"/>
</dbReference>
<proteinExistence type="predicted"/>
<dbReference type="InterPro" id="IPR050273">
    <property type="entry name" value="GppA/Ppx_hydrolase"/>
</dbReference>
<dbReference type="SUPFAM" id="SSF53067">
    <property type="entry name" value="Actin-like ATPase domain"/>
    <property type="match status" value="2"/>
</dbReference>
<gene>
    <name evidence="2" type="ORF">DF220_10655</name>
</gene>
<dbReference type="RefSeq" id="WP_108997985.1">
    <property type="nucleotide sequence ID" value="NZ_QEEX01000001.1"/>
</dbReference>
<dbReference type="InterPro" id="IPR003695">
    <property type="entry name" value="Ppx_GppA_N"/>
</dbReference>
<sequence length="312" mass="32793">MTRVAAFDCGTNSLRLLIADVEKGALADVVRTLQVVRLGEGVDRTGRFDDAALARTLEVTRHYAQTCREHGVERMRFVATSATRDAANRQEFIGSVRGILGIEPEVISGTEEAQLSFLGAASVLPASPGEQRLVVDLGGGSTELVLGDTAPTAAYSMDVGCVRLTERWVRTDPPGERELAGIRGDVEAALDAAEGQVDLPAATDVIGVAGTVTTITAHALRLTAYEPDVINGSRLPLDAVLAACGELAAMPREERAALPFMHPGRVDVIAAGAVIWAAVLERVAQAGALTTVTTSEHDILDGIALQLGRRPA</sequence>
<dbReference type="GO" id="GO:0016462">
    <property type="term" value="F:pyrophosphatase activity"/>
    <property type="evidence" value="ECO:0007669"/>
    <property type="project" value="TreeGrafter"/>
</dbReference>
<dbReference type="CDD" id="cd24119">
    <property type="entry name" value="ASKHA_NBD_MtPPX2-like"/>
    <property type="match status" value="1"/>
</dbReference>
<reference evidence="3" key="1">
    <citation type="submission" date="2018-04" db="EMBL/GenBank/DDBJ databases">
        <authorList>
            <person name="Liu S."/>
            <person name="Wang Z."/>
            <person name="Li J."/>
        </authorList>
    </citation>
    <scope>NUCLEOTIDE SEQUENCE [LARGE SCALE GENOMIC DNA]</scope>
    <source>
        <strain evidence="3">S1194</strain>
    </source>
</reference>
<evidence type="ECO:0000313" key="2">
    <source>
        <dbReference type="EMBL" id="PWB98234.1"/>
    </source>
</evidence>
<feature type="domain" description="Ppx/GppA phosphatase N-terminal" evidence="1">
    <location>
        <begin position="17"/>
        <end position="304"/>
    </location>
</feature>
<dbReference type="PANTHER" id="PTHR30005:SF13">
    <property type="entry name" value="EXOPOLYPHOSPHATASE 2"/>
    <property type="match status" value="1"/>
</dbReference>
<dbReference type="PANTHER" id="PTHR30005">
    <property type="entry name" value="EXOPOLYPHOSPHATASE"/>
    <property type="match status" value="1"/>
</dbReference>
<dbReference type="AlphaFoldDB" id="A0A2U1T2X4"/>
<accession>A0A2U1T2X4</accession>
<comment type="caution">
    <text evidence="2">The sequence shown here is derived from an EMBL/GenBank/DDBJ whole genome shotgun (WGS) entry which is preliminary data.</text>
</comment>
<name>A0A2U1T2X4_9MICO</name>
<evidence type="ECO:0000313" key="3">
    <source>
        <dbReference type="Proteomes" id="UP000244978"/>
    </source>
</evidence>
<organism evidence="2 3">
    <name type="scientific">Homoserinimonas hongtaonis</name>
    <dbReference type="NCBI Taxonomy" id="2079791"/>
    <lineage>
        <taxon>Bacteria</taxon>
        <taxon>Bacillati</taxon>
        <taxon>Actinomycetota</taxon>
        <taxon>Actinomycetes</taxon>
        <taxon>Micrococcales</taxon>
        <taxon>Microbacteriaceae</taxon>
        <taxon>Homoserinimonas</taxon>
    </lineage>
</organism>
<dbReference type="Gene3D" id="3.30.420.40">
    <property type="match status" value="1"/>
</dbReference>
<protein>
    <submittedName>
        <fullName evidence="2">Exopolyphosphatase</fullName>
    </submittedName>
</protein>
<evidence type="ECO:0000259" key="1">
    <source>
        <dbReference type="Pfam" id="PF02541"/>
    </source>
</evidence>
<dbReference type="InterPro" id="IPR043129">
    <property type="entry name" value="ATPase_NBD"/>
</dbReference>
<keyword evidence="3" id="KW-1185">Reference proteome</keyword>
<dbReference type="Pfam" id="PF02541">
    <property type="entry name" value="Ppx-GppA"/>
    <property type="match status" value="1"/>
</dbReference>
<dbReference type="EMBL" id="QEEX01000001">
    <property type="protein sequence ID" value="PWB98234.1"/>
    <property type="molecule type" value="Genomic_DNA"/>
</dbReference>